<keyword evidence="7 9" id="KW-0414">Isoprene biosynthesis</keyword>
<keyword evidence="3 9" id="KW-0479">Metal-binding</keyword>
<feature type="binding site" evidence="9">
    <location>
        <position position="123"/>
    </location>
    <ligand>
        <name>1-deoxy-D-xylulose 5-phosphate</name>
        <dbReference type="ChEBI" id="CHEBI:57792"/>
    </ligand>
</feature>
<comment type="function">
    <text evidence="9">Catalyzes the NADPH-dependent rearrangement and reduction of 1-deoxy-D-xylulose-5-phosphate (DXP) to 2-C-methyl-D-erythritol 4-phosphate (MEP).</text>
</comment>
<dbReference type="Pfam" id="PF13288">
    <property type="entry name" value="DXPR_C"/>
    <property type="match status" value="1"/>
</dbReference>
<evidence type="ECO:0000256" key="5">
    <source>
        <dbReference type="ARBA" id="ARBA00023002"/>
    </source>
</evidence>
<dbReference type="Gene3D" id="3.40.50.720">
    <property type="entry name" value="NAD(P)-binding Rossmann-like Domain"/>
    <property type="match status" value="1"/>
</dbReference>
<feature type="binding site" evidence="9">
    <location>
        <position position="12"/>
    </location>
    <ligand>
        <name>NADPH</name>
        <dbReference type="ChEBI" id="CHEBI:57783"/>
    </ligand>
</feature>
<feature type="domain" description="1-deoxy-D-xylulose 5-phosphate reductoisomerase N-terminal" evidence="10">
    <location>
        <begin position="4"/>
        <end position="129"/>
    </location>
</feature>
<dbReference type="InterPro" id="IPR013644">
    <property type="entry name" value="DXP_reductoisomerase_C"/>
</dbReference>
<evidence type="ECO:0000313" key="14">
    <source>
        <dbReference type="Proteomes" id="UP001247542"/>
    </source>
</evidence>
<keyword evidence="9" id="KW-0460">Magnesium</keyword>
<dbReference type="InterPro" id="IPR036291">
    <property type="entry name" value="NAD(P)-bd_dom_sf"/>
</dbReference>
<evidence type="ECO:0000313" key="13">
    <source>
        <dbReference type="EMBL" id="MDT3767906.1"/>
    </source>
</evidence>
<dbReference type="InterPro" id="IPR003821">
    <property type="entry name" value="DXP_reductoisomerase"/>
</dbReference>
<dbReference type="InterPro" id="IPR026877">
    <property type="entry name" value="DXPR_C"/>
</dbReference>
<dbReference type="EMBL" id="JASXSX010000003">
    <property type="protein sequence ID" value="MDT3767906.1"/>
    <property type="molecule type" value="Genomic_DNA"/>
</dbReference>
<dbReference type="GO" id="GO:0030604">
    <property type="term" value="F:1-deoxy-D-xylulose-5-phosphate reductoisomerase activity"/>
    <property type="evidence" value="ECO:0007669"/>
    <property type="project" value="UniProtKB-EC"/>
</dbReference>
<evidence type="ECO:0000256" key="4">
    <source>
        <dbReference type="ARBA" id="ARBA00022857"/>
    </source>
</evidence>
<feature type="binding site" evidence="9">
    <location>
        <position position="11"/>
    </location>
    <ligand>
        <name>NADPH</name>
        <dbReference type="ChEBI" id="CHEBI:57783"/>
    </ligand>
</feature>
<evidence type="ECO:0000256" key="2">
    <source>
        <dbReference type="ARBA" id="ARBA00006825"/>
    </source>
</evidence>
<feature type="binding site" evidence="9">
    <location>
        <position position="36"/>
    </location>
    <ligand>
        <name>NADPH</name>
        <dbReference type="ChEBI" id="CHEBI:57783"/>
    </ligand>
</feature>
<dbReference type="NCBIfam" id="TIGR00243">
    <property type="entry name" value="Dxr"/>
    <property type="match status" value="1"/>
</dbReference>
<feature type="binding site" evidence="9">
    <location>
        <position position="185"/>
    </location>
    <ligand>
        <name>1-deoxy-D-xylulose 5-phosphate</name>
        <dbReference type="ChEBI" id="CHEBI:57792"/>
    </ligand>
</feature>
<gene>
    <name evidence="9 13" type="primary">dxr</name>
    <name evidence="13" type="ORF">QS713_07520</name>
</gene>
<feature type="binding site" evidence="9">
    <location>
        <position position="208"/>
    </location>
    <ligand>
        <name>1-deoxy-D-xylulose 5-phosphate</name>
        <dbReference type="ChEBI" id="CHEBI:57792"/>
    </ligand>
</feature>
<evidence type="ECO:0000256" key="6">
    <source>
        <dbReference type="ARBA" id="ARBA00023211"/>
    </source>
</evidence>
<dbReference type="PANTHER" id="PTHR30525">
    <property type="entry name" value="1-DEOXY-D-XYLULOSE 5-PHOSPHATE REDUCTOISOMERASE"/>
    <property type="match status" value="1"/>
</dbReference>
<comment type="pathway">
    <text evidence="1 9">Isoprenoid biosynthesis; isopentenyl diphosphate biosynthesis via DXP pathway; isopentenyl diphosphate from 1-deoxy-D-xylulose 5-phosphate: step 1/6.</text>
</comment>
<comment type="catalytic activity">
    <reaction evidence="8">
        <text>2-C-methyl-D-erythritol 4-phosphate + NADP(+) = 1-deoxy-D-xylulose 5-phosphate + NADPH + H(+)</text>
        <dbReference type="Rhea" id="RHEA:13717"/>
        <dbReference type="ChEBI" id="CHEBI:15378"/>
        <dbReference type="ChEBI" id="CHEBI:57783"/>
        <dbReference type="ChEBI" id="CHEBI:57792"/>
        <dbReference type="ChEBI" id="CHEBI:58262"/>
        <dbReference type="ChEBI" id="CHEBI:58349"/>
        <dbReference type="EC" id="1.1.1.267"/>
    </reaction>
    <physiologicalReaction direction="right-to-left" evidence="8">
        <dbReference type="Rhea" id="RHEA:13719"/>
    </physiologicalReaction>
</comment>
<dbReference type="SUPFAM" id="SSF69055">
    <property type="entry name" value="1-deoxy-D-xylulose-5-phosphate reductoisomerase, C-terminal domain"/>
    <property type="match status" value="1"/>
</dbReference>
<reference evidence="13 14" key="1">
    <citation type="submission" date="2023-06" db="EMBL/GenBank/DDBJ databases">
        <title>Draft genome sequence of Gleimia hominis type strain CCUG 57540T.</title>
        <authorList>
            <person name="Salva-Serra F."/>
            <person name="Cardew S."/>
            <person name="Jensie Markopoulos S."/>
            <person name="Ohlen M."/>
            <person name="Inganas E."/>
            <person name="Svensson-Stadler L."/>
            <person name="Moore E.R.B."/>
        </authorList>
    </citation>
    <scope>NUCLEOTIDE SEQUENCE [LARGE SCALE GENOMIC DNA]</scope>
    <source>
        <strain evidence="13 14">CCUG 57540</strain>
    </source>
</reference>
<feature type="binding site" evidence="9">
    <location>
        <position position="230"/>
    </location>
    <ligand>
        <name>1-deoxy-D-xylulose 5-phosphate</name>
        <dbReference type="ChEBI" id="CHEBI:57792"/>
    </ligand>
</feature>
<dbReference type="RefSeq" id="WP_313274085.1">
    <property type="nucleotide sequence ID" value="NZ_JASXSX010000003.1"/>
</dbReference>
<evidence type="ECO:0000256" key="3">
    <source>
        <dbReference type="ARBA" id="ARBA00022723"/>
    </source>
</evidence>
<evidence type="ECO:0000256" key="1">
    <source>
        <dbReference type="ARBA" id="ARBA00005094"/>
    </source>
</evidence>
<evidence type="ECO:0000256" key="9">
    <source>
        <dbReference type="HAMAP-Rule" id="MF_00183"/>
    </source>
</evidence>
<feature type="domain" description="1-deoxy-D-xylulose 5-phosphate reductoisomerase C-terminal" evidence="11">
    <location>
        <begin position="143"/>
        <end position="238"/>
    </location>
</feature>
<dbReference type="InterPro" id="IPR013512">
    <property type="entry name" value="DXP_reductoisomerase_N"/>
</dbReference>
<dbReference type="SUPFAM" id="SSF51735">
    <property type="entry name" value="NAD(P)-binding Rossmann-fold domains"/>
    <property type="match status" value="1"/>
</dbReference>
<dbReference type="Pfam" id="PF08436">
    <property type="entry name" value="DXP_redisom_C"/>
    <property type="match status" value="1"/>
</dbReference>
<feature type="binding site" evidence="9">
    <location>
        <position position="148"/>
    </location>
    <ligand>
        <name>1-deoxy-D-xylulose 5-phosphate</name>
        <dbReference type="ChEBI" id="CHEBI:57792"/>
    </ligand>
</feature>
<dbReference type="PANTHER" id="PTHR30525:SF0">
    <property type="entry name" value="1-DEOXY-D-XYLULOSE 5-PHOSPHATE REDUCTOISOMERASE, CHLOROPLASTIC"/>
    <property type="match status" value="1"/>
</dbReference>
<dbReference type="PIRSF" id="PIRSF006205">
    <property type="entry name" value="Dxp_reductismrs"/>
    <property type="match status" value="1"/>
</dbReference>
<feature type="binding site" evidence="9">
    <location>
        <position position="147"/>
    </location>
    <ligand>
        <name>Mn(2+)</name>
        <dbReference type="ChEBI" id="CHEBI:29035"/>
    </ligand>
</feature>
<feature type="binding site" evidence="9">
    <location>
        <position position="10"/>
    </location>
    <ligand>
        <name>NADPH</name>
        <dbReference type="ChEBI" id="CHEBI:57783"/>
    </ligand>
</feature>
<comment type="similarity">
    <text evidence="2 9">Belongs to the DXR family.</text>
</comment>
<evidence type="ECO:0000259" key="12">
    <source>
        <dbReference type="Pfam" id="PF13288"/>
    </source>
</evidence>
<protein>
    <recommendedName>
        <fullName evidence="9">1-deoxy-D-xylulose 5-phosphate reductoisomerase</fullName>
        <shortName evidence="9">DXP reductoisomerase</shortName>
        <ecNumber evidence="9">1.1.1.267</ecNumber>
    </recommendedName>
    <alternativeName>
        <fullName evidence="9">1-deoxyxylulose-5-phosphate reductoisomerase</fullName>
    </alternativeName>
    <alternativeName>
        <fullName evidence="9">2-C-methyl-D-erythritol 4-phosphate synthase</fullName>
    </alternativeName>
</protein>
<feature type="binding site" evidence="9">
    <location>
        <position position="226"/>
    </location>
    <ligand>
        <name>1-deoxy-D-xylulose 5-phosphate</name>
        <dbReference type="ChEBI" id="CHEBI:57792"/>
    </ligand>
</feature>
<feature type="binding site" evidence="9">
    <location>
        <position position="149"/>
    </location>
    <ligand>
        <name>Mn(2+)</name>
        <dbReference type="ChEBI" id="CHEBI:29035"/>
    </ligand>
</feature>
<evidence type="ECO:0000259" key="10">
    <source>
        <dbReference type="Pfam" id="PF02670"/>
    </source>
</evidence>
<dbReference type="Gene3D" id="1.10.1740.10">
    <property type="match status" value="1"/>
</dbReference>
<accession>A0ABU3IC02</accession>
<keyword evidence="5 9" id="KW-0560">Oxidoreductase</keyword>
<evidence type="ECO:0000256" key="8">
    <source>
        <dbReference type="ARBA" id="ARBA00048543"/>
    </source>
</evidence>
<evidence type="ECO:0000259" key="11">
    <source>
        <dbReference type="Pfam" id="PF08436"/>
    </source>
</evidence>
<dbReference type="HAMAP" id="MF_00183">
    <property type="entry name" value="DXP_reductoisom"/>
    <property type="match status" value="1"/>
</dbReference>
<feature type="binding site" evidence="9">
    <location>
        <position position="13"/>
    </location>
    <ligand>
        <name>NADPH</name>
        <dbReference type="ChEBI" id="CHEBI:57783"/>
    </ligand>
</feature>
<keyword evidence="4 9" id="KW-0521">NADP</keyword>
<evidence type="ECO:0000256" key="7">
    <source>
        <dbReference type="ARBA" id="ARBA00023229"/>
    </source>
</evidence>
<dbReference type="Pfam" id="PF02670">
    <property type="entry name" value="DXP_reductoisom"/>
    <property type="match status" value="1"/>
</dbReference>
<name>A0ABU3IC02_9ACTO</name>
<feature type="binding site" evidence="9">
    <location>
        <position position="122"/>
    </location>
    <ligand>
        <name>NADPH</name>
        <dbReference type="ChEBI" id="CHEBI:57783"/>
    </ligand>
</feature>
<keyword evidence="6 9" id="KW-0464">Manganese</keyword>
<comment type="cofactor">
    <cofactor evidence="9">
        <name>Mg(2+)</name>
        <dbReference type="ChEBI" id="CHEBI:18420"/>
    </cofactor>
    <cofactor evidence="9">
        <name>Mn(2+)</name>
        <dbReference type="ChEBI" id="CHEBI:29035"/>
    </cofactor>
</comment>
<dbReference type="SUPFAM" id="SSF55347">
    <property type="entry name" value="Glyceraldehyde-3-phosphate dehydrogenase-like, C-terminal domain"/>
    <property type="match status" value="1"/>
</dbReference>
<comment type="caution">
    <text evidence="13">The sequence shown here is derived from an EMBL/GenBank/DDBJ whole genome shotgun (WGS) entry which is preliminary data.</text>
</comment>
<feature type="binding site" evidence="9">
    <location>
        <position position="227"/>
    </location>
    <ligand>
        <name>1-deoxy-D-xylulose 5-phosphate</name>
        <dbReference type="ChEBI" id="CHEBI:57792"/>
    </ligand>
</feature>
<organism evidence="13 14">
    <name type="scientific">Gleimia hominis</name>
    <dbReference type="NCBI Taxonomy" id="595468"/>
    <lineage>
        <taxon>Bacteria</taxon>
        <taxon>Bacillati</taxon>
        <taxon>Actinomycetota</taxon>
        <taxon>Actinomycetes</taxon>
        <taxon>Actinomycetales</taxon>
        <taxon>Actinomycetaceae</taxon>
        <taxon>Gleimia</taxon>
    </lineage>
</organism>
<keyword evidence="14" id="KW-1185">Reference proteome</keyword>
<feature type="binding site" evidence="9">
    <location>
        <position position="214"/>
    </location>
    <ligand>
        <name>NADPH</name>
        <dbReference type="ChEBI" id="CHEBI:57783"/>
    </ligand>
</feature>
<dbReference type="InterPro" id="IPR036169">
    <property type="entry name" value="DXPR_C_sf"/>
</dbReference>
<feature type="binding site" evidence="9">
    <location>
        <position position="221"/>
    </location>
    <ligand>
        <name>1-deoxy-D-xylulose 5-phosphate</name>
        <dbReference type="ChEBI" id="CHEBI:57792"/>
    </ligand>
</feature>
<feature type="binding site" evidence="9">
    <location>
        <position position="124"/>
    </location>
    <ligand>
        <name>NADPH</name>
        <dbReference type="ChEBI" id="CHEBI:57783"/>
    </ligand>
</feature>
<feature type="binding site" evidence="9">
    <location>
        <position position="230"/>
    </location>
    <ligand>
        <name>Mn(2+)</name>
        <dbReference type="ChEBI" id="CHEBI:29035"/>
    </ligand>
</feature>
<proteinExistence type="inferred from homology"/>
<comment type="caution">
    <text evidence="9">Lacks conserved residue(s) required for the propagation of feature annotation.</text>
</comment>
<feature type="domain" description="DXP reductoisomerase C-terminal" evidence="12">
    <location>
        <begin position="271"/>
        <end position="384"/>
    </location>
</feature>
<dbReference type="Proteomes" id="UP001247542">
    <property type="component" value="Unassembled WGS sequence"/>
</dbReference>
<dbReference type="EC" id="1.1.1.267" evidence="9"/>
<feature type="binding site" evidence="9">
    <location>
        <position position="39"/>
    </location>
    <ligand>
        <name>NADPH</name>
        <dbReference type="ChEBI" id="CHEBI:57783"/>
    </ligand>
</feature>
<feature type="binding site" evidence="9">
    <location>
        <position position="149"/>
    </location>
    <ligand>
        <name>1-deoxy-D-xylulose 5-phosphate</name>
        <dbReference type="ChEBI" id="CHEBI:57792"/>
    </ligand>
</feature>
<sequence length="395" mass="41374">MRDVVILGSTGSIGTQALEVLASHPGRMRVRALAAGGNNLELLARQVKQYEPEFVAVAKGDARELQDLLGSRVRVGVGEAAVAQAAGMLGPEGVVLNGITGGIGLEPTLAALRSGAQLALANKESLVVGAPLVRAAMIRPGQVTPVDSEHSAIAQCLAAGKHEKGLTSPVVTGSSEVARLVLTASGGPFRGRTRAELTDVTAKQALAHPTWSMGPVVTINSSTLMNKGLELIEASVLFDVPAEKIDAVVHPQSIVHSMVTFKDGATIAQASPPDMKLPIALALSAPQRWADVEAPCTWGEPTSWTFEPVDNQTFPAVNLARSAVAASDTHPAVLNAANEVCVDAFLAGHLQYLEIVDTVARVLDEHTGVDGPTFEQIVQVQHWAVERARNLIADQ</sequence>